<proteinExistence type="predicted"/>
<feature type="domain" description="DUF7054" evidence="2">
    <location>
        <begin position="123"/>
        <end position="206"/>
    </location>
</feature>
<evidence type="ECO:0000313" key="3">
    <source>
        <dbReference type="EMBL" id="KAL0913375.1"/>
    </source>
</evidence>
<reference evidence="3 4" key="1">
    <citation type="journal article" date="2024" name="Plant Biotechnol. J.">
        <title>Dendrobium thyrsiflorum genome and its molecular insights into genes involved in important horticultural traits.</title>
        <authorList>
            <person name="Chen B."/>
            <person name="Wang J.Y."/>
            <person name="Zheng P.J."/>
            <person name="Li K.L."/>
            <person name="Liang Y.M."/>
            <person name="Chen X.F."/>
            <person name="Zhang C."/>
            <person name="Zhao X."/>
            <person name="He X."/>
            <person name="Zhang G.Q."/>
            <person name="Liu Z.J."/>
            <person name="Xu Q."/>
        </authorList>
    </citation>
    <scope>NUCLEOTIDE SEQUENCE [LARGE SCALE GENOMIC DNA]</scope>
    <source>
        <strain evidence="3">GZMU011</strain>
    </source>
</reference>
<dbReference type="PANTHER" id="PTHR33270:SF6">
    <property type="entry name" value="OS02G0448600 PROTEIN"/>
    <property type="match status" value="1"/>
</dbReference>
<evidence type="ECO:0000256" key="1">
    <source>
        <dbReference type="SAM" id="MobiDB-lite"/>
    </source>
</evidence>
<dbReference type="InterPro" id="IPR040358">
    <property type="entry name" value="At4g22758-like"/>
</dbReference>
<dbReference type="Proteomes" id="UP001552299">
    <property type="component" value="Unassembled WGS sequence"/>
</dbReference>
<feature type="compositionally biased region" description="Basic residues" evidence="1">
    <location>
        <begin position="29"/>
        <end position="45"/>
    </location>
</feature>
<organism evidence="3 4">
    <name type="scientific">Dendrobium thyrsiflorum</name>
    <name type="common">Pinecone-like raceme dendrobium</name>
    <name type="synonym">Orchid</name>
    <dbReference type="NCBI Taxonomy" id="117978"/>
    <lineage>
        <taxon>Eukaryota</taxon>
        <taxon>Viridiplantae</taxon>
        <taxon>Streptophyta</taxon>
        <taxon>Embryophyta</taxon>
        <taxon>Tracheophyta</taxon>
        <taxon>Spermatophyta</taxon>
        <taxon>Magnoliopsida</taxon>
        <taxon>Liliopsida</taxon>
        <taxon>Asparagales</taxon>
        <taxon>Orchidaceae</taxon>
        <taxon>Epidendroideae</taxon>
        <taxon>Malaxideae</taxon>
        <taxon>Dendrobiinae</taxon>
        <taxon>Dendrobium</taxon>
    </lineage>
</organism>
<sequence length="277" mass="31059">MTDKIPRLLRSTVHSSGGIHRPPNPTPSPHRRTRVSLQKPKRRKPRLRILSRSVSEPILRTVHMFIPGNEEGKNVQVGTSMYEEPLGINENPMFPRYHTCTDVFSPLLCPGSTSDTTRDSIEEAKVVVSVAVERSPGPVNAMVRLGASVEEVIEVIVKKYCREGRSPQIDRDSTASFELHYSHFSLQSLNKSDKIGEIGGRSFYLCTNSGRRSFTFGRETTSDSGNSTEGSQIVLASQSGNQLVLSQIFFSIVSKKLKKIERRTKKFWKVVTRIICL</sequence>
<gene>
    <name evidence="3" type="ORF">M5K25_016833</name>
</gene>
<evidence type="ECO:0000259" key="2">
    <source>
        <dbReference type="Pfam" id="PF23156"/>
    </source>
</evidence>
<dbReference type="AlphaFoldDB" id="A0ABD0UKS0"/>
<name>A0ABD0UKS0_DENTH</name>
<dbReference type="InterPro" id="IPR055482">
    <property type="entry name" value="DUF7054"/>
</dbReference>
<dbReference type="Pfam" id="PF23156">
    <property type="entry name" value="DUF7054"/>
    <property type="match status" value="1"/>
</dbReference>
<keyword evidence="4" id="KW-1185">Reference proteome</keyword>
<evidence type="ECO:0000313" key="4">
    <source>
        <dbReference type="Proteomes" id="UP001552299"/>
    </source>
</evidence>
<dbReference type="PANTHER" id="PTHR33270">
    <property type="entry name" value="BNAC05G50380D PROTEIN"/>
    <property type="match status" value="1"/>
</dbReference>
<protein>
    <recommendedName>
        <fullName evidence="2">DUF7054 domain-containing protein</fullName>
    </recommendedName>
</protein>
<feature type="region of interest" description="Disordered" evidence="1">
    <location>
        <begin position="1"/>
        <end position="45"/>
    </location>
</feature>
<dbReference type="EMBL" id="JANQDX010000013">
    <property type="protein sequence ID" value="KAL0913375.1"/>
    <property type="molecule type" value="Genomic_DNA"/>
</dbReference>
<comment type="caution">
    <text evidence="3">The sequence shown here is derived from an EMBL/GenBank/DDBJ whole genome shotgun (WGS) entry which is preliminary data.</text>
</comment>
<accession>A0ABD0UKS0</accession>